<accession>A0A1D3CSF7</accession>
<dbReference type="VEuPathDB" id="ToxoDB:cyc_08871"/>
<keyword evidence="3" id="KW-1185">Reference proteome</keyword>
<evidence type="ECO:0000313" key="3">
    <source>
        <dbReference type="Proteomes" id="UP000095192"/>
    </source>
</evidence>
<organism evidence="2 3">
    <name type="scientific">Cyclospora cayetanensis</name>
    <dbReference type="NCBI Taxonomy" id="88456"/>
    <lineage>
        <taxon>Eukaryota</taxon>
        <taxon>Sar</taxon>
        <taxon>Alveolata</taxon>
        <taxon>Apicomplexa</taxon>
        <taxon>Conoidasida</taxon>
        <taxon>Coccidia</taxon>
        <taxon>Eucoccidiorida</taxon>
        <taxon>Eimeriorina</taxon>
        <taxon>Eimeriidae</taxon>
        <taxon>Cyclospora</taxon>
    </lineage>
</organism>
<feature type="region of interest" description="Disordered" evidence="1">
    <location>
        <begin position="565"/>
        <end position="584"/>
    </location>
</feature>
<dbReference type="EMBL" id="JROU02002111">
    <property type="protein sequence ID" value="OEH74133.1"/>
    <property type="molecule type" value="Genomic_DNA"/>
</dbReference>
<comment type="caution">
    <text evidence="2">The sequence shown here is derived from an EMBL/GenBank/DDBJ whole genome shotgun (WGS) entry which is preliminary data.</text>
</comment>
<dbReference type="InParanoid" id="A0A1D3CSF7"/>
<dbReference type="AlphaFoldDB" id="A0A1D3CSF7"/>
<reference evidence="2 3" key="1">
    <citation type="journal article" date="2016" name="BMC Genomics">
        <title>Comparative genomics reveals Cyclospora cayetanensis possesses coccidia-like metabolism and invasion components but unique surface antigens.</title>
        <authorList>
            <person name="Liu S."/>
            <person name="Wang L."/>
            <person name="Zheng H."/>
            <person name="Xu Z."/>
            <person name="Roellig D.M."/>
            <person name="Li N."/>
            <person name="Frace M.A."/>
            <person name="Tang K."/>
            <person name="Arrowood M.J."/>
            <person name="Moss D.M."/>
            <person name="Zhang L."/>
            <person name="Feng Y."/>
            <person name="Xiao L."/>
        </authorList>
    </citation>
    <scope>NUCLEOTIDE SEQUENCE [LARGE SCALE GENOMIC DNA]</scope>
    <source>
        <strain evidence="2 3">CHN_HEN01</strain>
    </source>
</reference>
<evidence type="ECO:0000313" key="2">
    <source>
        <dbReference type="EMBL" id="OEH74133.1"/>
    </source>
</evidence>
<protein>
    <submittedName>
        <fullName evidence="2">Uncharacterized protein</fullName>
    </submittedName>
</protein>
<sequence>MLTRRQGHPGVSTPVVEQRSRAAYPCSLLLRLYRGSLFLSSHSEALWEAVLRLGLPQQQQRGNKCLRPGQWVEVLASKKEDKRFFYSSIGVVQQVAPSSDGSAIVYRVEFLGLPPRSFTRLTLGGSPAPSDIAAVLRSTVRVAVVSAEKLRPLVFLSPSAHWTLEALRAKCGKSNCVDLPDAYGIDLKCPAYGGQVVYACPVSGSPATKSSSGGSVSEAGARVDGFEGLGSSLHAALLPGYRWHIQLNCQHLEFAAKQLLHPRQLFSRFGVEGSVSDGGSADQFWPLGVSDVPPPLLAAPLRNPSASALASSFGTGRGDACTGSSGVGSSTFATPCSRCSRVAAPSEDAGSRLDSVSRASLTAAGFSPLPVASSPKARKRLLSGHCDATLSGCSCCLPPPLLPQSSETHGASSLPPPRKKQQRLTAAAQKILEAPLTDTQQRPSLKRTPQDASVVVELSDEDAPMREGEALQSLPKGSAVLTPGGGGGRGELSSSTAPPDGGGEISAAFAEAEEERGGDSELAGSIDSAMWQTVRTCRRCLMPLTESSSTTEERAGETAEGLFLPATTTTPAPSREASEGVSWNEGASATTGVRRRFRAYEEELEILAAAMVA</sequence>
<feature type="region of interest" description="Disordered" evidence="1">
    <location>
        <begin position="405"/>
        <end position="504"/>
    </location>
</feature>
<proteinExistence type="predicted"/>
<dbReference type="Proteomes" id="UP000095192">
    <property type="component" value="Unassembled WGS sequence"/>
</dbReference>
<evidence type="ECO:0000256" key="1">
    <source>
        <dbReference type="SAM" id="MobiDB-lite"/>
    </source>
</evidence>
<dbReference type="VEuPathDB" id="ToxoDB:LOC34624455"/>
<name>A0A1D3CSF7_9EIME</name>
<gene>
    <name evidence="2" type="ORF">cyc_08871</name>
</gene>